<dbReference type="InterPro" id="IPR009050">
    <property type="entry name" value="Globin-like_sf"/>
</dbReference>
<evidence type="ECO:0000313" key="3">
    <source>
        <dbReference type="Proteomes" id="UP000193900"/>
    </source>
</evidence>
<dbReference type="GO" id="GO:0020037">
    <property type="term" value="F:heme binding"/>
    <property type="evidence" value="ECO:0007669"/>
    <property type="project" value="InterPro"/>
</dbReference>
<feature type="region of interest" description="Disordered" evidence="1">
    <location>
        <begin position="146"/>
        <end position="176"/>
    </location>
</feature>
<evidence type="ECO:0000313" key="2">
    <source>
        <dbReference type="EMBL" id="SLN41131.1"/>
    </source>
</evidence>
<name>A0A1Y5SIU2_9RHOB</name>
<reference evidence="2 3" key="1">
    <citation type="submission" date="2017-03" db="EMBL/GenBank/DDBJ databases">
        <authorList>
            <person name="Afonso C.L."/>
            <person name="Miller P.J."/>
            <person name="Scott M.A."/>
            <person name="Spackman E."/>
            <person name="Goraichik I."/>
            <person name="Dimitrov K.M."/>
            <person name="Suarez D.L."/>
            <person name="Swayne D.E."/>
        </authorList>
    </citation>
    <scope>NUCLEOTIDE SEQUENCE [LARGE SCALE GENOMIC DNA]</scope>
    <source>
        <strain evidence="2 3">CECT 7023</strain>
    </source>
</reference>
<organism evidence="2 3">
    <name type="scientific">Roseisalinus antarcticus</name>
    <dbReference type="NCBI Taxonomy" id="254357"/>
    <lineage>
        <taxon>Bacteria</taxon>
        <taxon>Pseudomonadati</taxon>
        <taxon>Pseudomonadota</taxon>
        <taxon>Alphaproteobacteria</taxon>
        <taxon>Rhodobacterales</taxon>
        <taxon>Roseobacteraceae</taxon>
        <taxon>Roseisalinus</taxon>
    </lineage>
</organism>
<evidence type="ECO:0008006" key="4">
    <source>
        <dbReference type="Google" id="ProtNLM"/>
    </source>
</evidence>
<sequence length="176" mass="19145">MPARSITSKIPLRARPQAELVADSLSRVGDKVIWLASDYYEALFDASPQLHGVLPHQMSEQTNMLGHALAHALANLRDPDGAAPMAQDAGLADRSARMPPRMRRTIVRTLVHALSLWHGPTWTKDHARAWNEGLLGVAPLLILDRVAPETDPGPSPSRRAATTPPGPARQSKLPDE</sequence>
<evidence type="ECO:0000256" key="1">
    <source>
        <dbReference type="SAM" id="MobiDB-lite"/>
    </source>
</evidence>
<protein>
    <recommendedName>
        <fullName evidence="4">Globin family profile domain-containing protein</fullName>
    </recommendedName>
</protein>
<dbReference type="Gene3D" id="1.10.490.10">
    <property type="entry name" value="Globins"/>
    <property type="match status" value="1"/>
</dbReference>
<dbReference type="SUPFAM" id="SSF46458">
    <property type="entry name" value="Globin-like"/>
    <property type="match status" value="1"/>
</dbReference>
<dbReference type="InterPro" id="IPR012292">
    <property type="entry name" value="Globin/Proto"/>
</dbReference>
<dbReference type="GO" id="GO:0019825">
    <property type="term" value="F:oxygen binding"/>
    <property type="evidence" value="ECO:0007669"/>
    <property type="project" value="InterPro"/>
</dbReference>
<dbReference type="EMBL" id="FWFZ01000006">
    <property type="protein sequence ID" value="SLN41131.1"/>
    <property type="molecule type" value="Genomic_DNA"/>
</dbReference>
<accession>A0A1Y5SIU2</accession>
<dbReference type="AlphaFoldDB" id="A0A1Y5SIU2"/>
<proteinExistence type="predicted"/>
<gene>
    <name evidence="2" type="ORF">ROA7023_01630</name>
</gene>
<keyword evidence="3" id="KW-1185">Reference proteome</keyword>
<dbReference type="Proteomes" id="UP000193900">
    <property type="component" value="Unassembled WGS sequence"/>
</dbReference>